<comment type="cofactor">
    <cofactor evidence="1">
        <name>Ca(2+)</name>
        <dbReference type="ChEBI" id="CHEBI:29108"/>
    </cofactor>
</comment>
<keyword evidence="4" id="KW-1015">Disulfide bond</keyword>
<keyword evidence="3" id="KW-0106">Calcium</keyword>
<name>A0A0L8HIW8_OCTBM</name>
<reference evidence="8" key="1">
    <citation type="submission" date="2015-07" db="EMBL/GenBank/DDBJ databases">
        <title>MeaNS - Measles Nucleotide Surveillance Program.</title>
        <authorList>
            <person name="Tran T."/>
            <person name="Druce J."/>
        </authorList>
    </citation>
    <scope>NUCLEOTIDE SEQUENCE</scope>
    <source>
        <strain evidence="8">UCB-OBI-ISO-001</strain>
        <tissue evidence="8">Gonad</tissue>
    </source>
</reference>
<evidence type="ECO:0000256" key="3">
    <source>
        <dbReference type="ARBA" id="ARBA00022837"/>
    </source>
</evidence>
<evidence type="ECO:0000256" key="5">
    <source>
        <dbReference type="ARBA" id="ARBA00023180"/>
    </source>
</evidence>
<dbReference type="EMBL" id="KQ418029">
    <property type="protein sequence ID" value="KOF89208.1"/>
    <property type="molecule type" value="Genomic_DNA"/>
</dbReference>
<keyword evidence="2" id="KW-0479">Metal-binding</keyword>
<dbReference type="InterPro" id="IPR001759">
    <property type="entry name" value="PTX_dom"/>
</dbReference>
<dbReference type="Gene3D" id="4.10.1240.10">
    <property type="entry name" value="GPCR, family 2, extracellular hormone receptor domain"/>
    <property type="match status" value="1"/>
</dbReference>
<evidence type="ECO:0000259" key="7">
    <source>
        <dbReference type="PROSITE" id="PS51828"/>
    </source>
</evidence>
<dbReference type="Pfam" id="PF13385">
    <property type="entry name" value="Laminin_G_3"/>
    <property type="match status" value="1"/>
</dbReference>
<dbReference type="OrthoDB" id="547680at2759"/>
<dbReference type="SUPFAM" id="SSF49899">
    <property type="entry name" value="Concanavalin A-like lectins/glucanases"/>
    <property type="match status" value="1"/>
</dbReference>
<dbReference type="PANTHER" id="PTHR19277">
    <property type="entry name" value="PENTRAXIN"/>
    <property type="match status" value="1"/>
</dbReference>
<dbReference type="Gene3D" id="2.60.120.200">
    <property type="match status" value="1"/>
</dbReference>
<organism evidence="8">
    <name type="scientific">Octopus bimaculoides</name>
    <name type="common">California two-spotted octopus</name>
    <dbReference type="NCBI Taxonomy" id="37653"/>
    <lineage>
        <taxon>Eukaryota</taxon>
        <taxon>Metazoa</taxon>
        <taxon>Spiralia</taxon>
        <taxon>Lophotrochozoa</taxon>
        <taxon>Mollusca</taxon>
        <taxon>Cephalopoda</taxon>
        <taxon>Coleoidea</taxon>
        <taxon>Octopodiformes</taxon>
        <taxon>Octopoda</taxon>
        <taxon>Incirrata</taxon>
        <taxon>Octopodidae</taxon>
        <taxon>Octopus</taxon>
    </lineage>
</organism>
<dbReference type="InterPro" id="IPR013320">
    <property type="entry name" value="ConA-like_dom_sf"/>
</dbReference>
<dbReference type="PANTHER" id="PTHR19277:SF125">
    <property type="entry name" value="B6"/>
    <property type="match status" value="1"/>
</dbReference>
<sequence length="352" mass="40077">MSGNLTENPDDKCHQLYYTEPRCDDHPSGYKCVCGPGFHWNKYKCMSSALDSRLEFRNKDPVRYTLLLGKGFPEVKNLTIAFWVKANGSNMNQDTILSYKQDQTINILRITSGNNLVFKIFNKYISTNISLANEVWTHVVWTWRMHDGNWRLYVNGTKRQSGRGASVNKAIPSDGELVLGQASREGAYFDTTYAFVGDLSHFNIWDYEMKRQAIRSMYQSCVFMHCGNVVQWAEFRSGTRGAMRLRWPSGLVSAQCNQEIVENIRWSRTPADNNVSVTCPGQEDLEGTNATVDSAIRPCMRTADNNGKWGEPIIDGCISLSLLELKNEVSCLRLNILSTHTYLNIYILIQTF</sequence>
<dbReference type="PROSITE" id="PS51828">
    <property type="entry name" value="PTX_2"/>
    <property type="match status" value="1"/>
</dbReference>
<evidence type="ECO:0000256" key="1">
    <source>
        <dbReference type="ARBA" id="ARBA00001913"/>
    </source>
</evidence>
<dbReference type="SMART" id="SM00159">
    <property type="entry name" value="PTX"/>
    <property type="match status" value="1"/>
</dbReference>
<dbReference type="GO" id="GO:0016020">
    <property type="term" value="C:membrane"/>
    <property type="evidence" value="ECO:0007669"/>
    <property type="project" value="InterPro"/>
</dbReference>
<dbReference type="InterPro" id="IPR051360">
    <property type="entry name" value="Neuronal_Pentraxin_Related"/>
</dbReference>
<dbReference type="STRING" id="37653.A0A0L8HIW8"/>
<evidence type="ECO:0000256" key="6">
    <source>
        <dbReference type="PROSITE-ProRule" id="PRU01172"/>
    </source>
</evidence>
<dbReference type="AlphaFoldDB" id="A0A0L8HIW8"/>
<proteinExistence type="predicted"/>
<dbReference type="InterPro" id="IPR036445">
    <property type="entry name" value="GPCR_2_extracell_dom_sf"/>
</dbReference>
<dbReference type="PRINTS" id="PR00895">
    <property type="entry name" value="PENTAXIN"/>
</dbReference>
<gene>
    <name evidence="8" type="ORF">OCBIM_22013493mg</name>
</gene>
<evidence type="ECO:0000313" key="8">
    <source>
        <dbReference type="EMBL" id="KOF89208.1"/>
    </source>
</evidence>
<accession>A0A0L8HIW8</accession>
<protein>
    <recommendedName>
        <fullName evidence="7">Pentraxin (PTX) domain-containing protein</fullName>
    </recommendedName>
</protein>
<dbReference type="GO" id="GO:0004930">
    <property type="term" value="F:G protein-coupled receptor activity"/>
    <property type="evidence" value="ECO:0007669"/>
    <property type="project" value="InterPro"/>
</dbReference>
<keyword evidence="5" id="KW-0325">Glycoprotein</keyword>
<dbReference type="GO" id="GO:0046872">
    <property type="term" value="F:metal ion binding"/>
    <property type="evidence" value="ECO:0007669"/>
    <property type="project" value="UniProtKB-KW"/>
</dbReference>
<comment type="caution">
    <text evidence="6">Lacks conserved residue(s) required for the propagation of feature annotation.</text>
</comment>
<evidence type="ECO:0000256" key="4">
    <source>
        <dbReference type="ARBA" id="ARBA00023157"/>
    </source>
</evidence>
<feature type="domain" description="Pentraxin (PTX)" evidence="7">
    <location>
        <begin position="50"/>
        <end position="252"/>
    </location>
</feature>
<evidence type="ECO:0000256" key="2">
    <source>
        <dbReference type="ARBA" id="ARBA00022723"/>
    </source>
</evidence>